<evidence type="ECO:0000259" key="7">
    <source>
        <dbReference type="PROSITE" id="PS50885"/>
    </source>
</evidence>
<dbReference type="GO" id="GO:0003824">
    <property type="term" value="F:catalytic activity"/>
    <property type="evidence" value="ECO:0007669"/>
    <property type="project" value="UniProtKB-ARBA"/>
</dbReference>
<feature type="domain" description="HAMP" evidence="7">
    <location>
        <begin position="327"/>
        <end position="379"/>
    </location>
</feature>
<dbReference type="CDD" id="cd01949">
    <property type="entry name" value="GGDEF"/>
    <property type="match status" value="1"/>
</dbReference>
<evidence type="ECO:0000256" key="3">
    <source>
        <dbReference type="ARBA" id="ARBA00022692"/>
    </source>
</evidence>
<dbReference type="Gene3D" id="6.10.340.10">
    <property type="match status" value="1"/>
</dbReference>
<dbReference type="Pfam" id="PF00672">
    <property type="entry name" value="HAMP"/>
    <property type="match status" value="1"/>
</dbReference>
<dbReference type="SUPFAM" id="SSF55073">
    <property type="entry name" value="Nucleotide cyclase"/>
    <property type="match status" value="1"/>
</dbReference>
<dbReference type="InterPro" id="IPR029787">
    <property type="entry name" value="Nucleotide_cyclase"/>
</dbReference>
<dbReference type="PANTHER" id="PTHR46663">
    <property type="entry name" value="DIGUANYLATE CYCLASE DGCT-RELATED"/>
    <property type="match status" value="1"/>
</dbReference>
<keyword evidence="10" id="KW-1185">Reference proteome</keyword>
<dbReference type="HOGENOM" id="CLU_000445_134_1_4"/>
<evidence type="ECO:0000259" key="8">
    <source>
        <dbReference type="PROSITE" id="PS50887"/>
    </source>
</evidence>
<dbReference type="InterPro" id="IPR000160">
    <property type="entry name" value="GGDEF_dom"/>
</dbReference>
<evidence type="ECO:0000256" key="5">
    <source>
        <dbReference type="ARBA" id="ARBA00023136"/>
    </source>
</evidence>
<organism evidence="9 10">
    <name type="scientific">Collimonas fungivorans (strain Ter331)</name>
    <dbReference type="NCBI Taxonomy" id="1005048"/>
    <lineage>
        <taxon>Bacteria</taxon>
        <taxon>Pseudomonadati</taxon>
        <taxon>Pseudomonadota</taxon>
        <taxon>Betaproteobacteria</taxon>
        <taxon>Burkholderiales</taxon>
        <taxon>Oxalobacteraceae</taxon>
        <taxon>Collimonas</taxon>
    </lineage>
</organism>
<reference evidence="9 10" key="2">
    <citation type="journal article" date="2006" name="J. Microbiol. Methods">
        <title>Genomic flank-sequencing of plasposon insertion sites for rapid identification of functional genes.</title>
        <authorList>
            <person name="Leveau J.H."/>
            <person name="Gerards S."/>
            <person name="Fritsche K."/>
            <person name="Zondag G."/>
            <person name="van Veen J.A."/>
        </authorList>
    </citation>
    <scope>NUCLEOTIDE SEQUENCE [LARGE SCALE GENOMIC DNA]</scope>
    <source>
        <strain evidence="9 10">Ter331</strain>
    </source>
</reference>
<dbReference type="PROSITE" id="PS50885">
    <property type="entry name" value="HAMP"/>
    <property type="match status" value="1"/>
</dbReference>
<feature type="domain" description="GGDEF" evidence="8">
    <location>
        <begin position="422"/>
        <end position="556"/>
    </location>
</feature>
<dbReference type="PANTHER" id="PTHR46663:SF3">
    <property type="entry name" value="SLL0267 PROTEIN"/>
    <property type="match status" value="1"/>
</dbReference>
<reference evidence="10" key="6">
    <citation type="submission" date="2011-05" db="EMBL/GenBank/DDBJ databases">
        <title>Complete sequence of Collimonas fungivorans Ter331.</title>
        <authorList>
            <person name="Leveau J.H."/>
        </authorList>
    </citation>
    <scope>NUCLEOTIDE SEQUENCE [LARGE SCALE GENOMIC DNA]</scope>
    <source>
        <strain evidence="10">Ter331</strain>
    </source>
</reference>
<keyword evidence="2" id="KW-1003">Cell membrane</keyword>
<dbReference type="Proteomes" id="UP000008392">
    <property type="component" value="Chromosome"/>
</dbReference>
<comment type="subcellular location">
    <subcellularLocation>
        <location evidence="1">Cell membrane</location>
        <topology evidence="1">Multi-pass membrane protein</topology>
    </subcellularLocation>
</comment>
<evidence type="ECO:0000256" key="4">
    <source>
        <dbReference type="ARBA" id="ARBA00022989"/>
    </source>
</evidence>
<accession>G0AD06</accession>
<dbReference type="FunFam" id="3.30.70.270:FF:000001">
    <property type="entry name" value="Diguanylate cyclase domain protein"/>
    <property type="match status" value="1"/>
</dbReference>
<dbReference type="eggNOG" id="COG2199">
    <property type="taxonomic scope" value="Bacteria"/>
</dbReference>
<dbReference type="GO" id="GO:0007165">
    <property type="term" value="P:signal transduction"/>
    <property type="evidence" value="ECO:0007669"/>
    <property type="project" value="InterPro"/>
</dbReference>
<name>G0AD06_COLFT</name>
<keyword evidence="3 6" id="KW-0812">Transmembrane</keyword>
<reference evidence="9 10" key="5">
    <citation type="journal article" date="2011" name="ISME J.">
        <title>Dual transcriptional profiling of a bacterial/fungal confrontation: Collimonas fungivorans versus Aspergillus niger.</title>
        <authorList>
            <person name="Mela F."/>
            <person name="Fritsche K."/>
            <person name="de Boer W."/>
            <person name="van Veen J.A."/>
            <person name="de Graaff L.H."/>
            <person name="van den Berg M."/>
            <person name="Leveau J.H."/>
        </authorList>
    </citation>
    <scope>NUCLEOTIDE SEQUENCE [LARGE SCALE GENOMIC DNA]</scope>
    <source>
        <strain evidence="9 10">Ter331</strain>
    </source>
</reference>
<dbReference type="InterPro" id="IPR043128">
    <property type="entry name" value="Rev_trsase/Diguanyl_cyclase"/>
</dbReference>
<dbReference type="Gene3D" id="3.30.70.270">
    <property type="match status" value="1"/>
</dbReference>
<reference evidence="9 10" key="4">
    <citation type="journal article" date="2010" name="Environ. Microbiol.">
        <title>The bacterial genus Collimonas: mycophagy, weathering and other adaptive solutions to life in oligotrophic soil environments.</title>
        <authorList>
            <person name="Leveau J.H."/>
            <person name="Uroz S."/>
            <person name="de Boer W."/>
        </authorList>
    </citation>
    <scope>NUCLEOTIDE SEQUENCE [LARGE SCALE GENOMIC DNA]</scope>
    <source>
        <strain evidence="9 10">Ter331</strain>
    </source>
</reference>
<dbReference type="SUPFAM" id="SSF158472">
    <property type="entry name" value="HAMP domain-like"/>
    <property type="match status" value="1"/>
</dbReference>
<dbReference type="SMART" id="SM00304">
    <property type="entry name" value="HAMP"/>
    <property type="match status" value="1"/>
</dbReference>
<dbReference type="InterPro" id="IPR052163">
    <property type="entry name" value="DGC-Regulatory_Protein"/>
</dbReference>
<feature type="transmembrane region" description="Helical" evidence="6">
    <location>
        <begin position="27"/>
        <end position="47"/>
    </location>
</feature>
<keyword evidence="5 6" id="KW-0472">Membrane</keyword>
<sequence length="563" mass="61106">MALGMLQSGRLLYDSLMPIFQSIKFRLIGLGILIIVAGIGLRLFFALPFAQGLLRDEVAAQQLSIASYIARDIDHSVQARQALIAELSSALPPALLQQPEKLAIWLEERQRVNPLFNSGLLVVRPDGDGLLAEYPTVAGRSELVFSEVGWFQSALQADTPVMGRPQRGRASGEPILIMAAPVRNAARQVVAVLAGVVALNTPGFLDRLQETQLGVSGGFLLVSPADKLFVGASDPAMVLKPTPPVGVNLLHDRAMAGYRGTGITINAKGIEELSAMVTVPSTGWFVVARMPTAEVFHPINAMLGFYLKNTLLIVAGMIAIMLLLLPRTLRPLTDAAHAMREMADGKRQLAPLPIRRQDEVGSLVLGFNYLVERLRDKEMALKESEARMAFMAHHDALTGLCNRAMLEDRLQQAMARAQRDGGHFALLFCDLDDFKPINDEYGHEAGDAILRQVAARLQDGRRSTDTVARLGGDEFVILLTDLNDTRNAAVGVAQQLLAAIGIPFNIAGTIFELSASIGIALYCGGGISTSQLMSQADIAMYQAKRAGKNEFFVFDETLEPFRI</sequence>
<evidence type="ECO:0000313" key="10">
    <source>
        <dbReference type="Proteomes" id="UP000008392"/>
    </source>
</evidence>
<dbReference type="InterPro" id="IPR003660">
    <property type="entry name" value="HAMP_dom"/>
</dbReference>
<evidence type="ECO:0000256" key="1">
    <source>
        <dbReference type="ARBA" id="ARBA00004651"/>
    </source>
</evidence>
<gene>
    <name evidence="9" type="ordered locus">CFU_3287</name>
</gene>
<proteinExistence type="predicted"/>
<dbReference type="SMART" id="SM00267">
    <property type="entry name" value="GGDEF"/>
    <property type="match status" value="1"/>
</dbReference>
<dbReference type="NCBIfam" id="TIGR00254">
    <property type="entry name" value="GGDEF"/>
    <property type="match status" value="1"/>
</dbReference>
<dbReference type="CDD" id="cd18773">
    <property type="entry name" value="PDC1_HK_sensor"/>
    <property type="match status" value="1"/>
</dbReference>
<keyword evidence="4 6" id="KW-1133">Transmembrane helix</keyword>
<dbReference type="CDD" id="cd06225">
    <property type="entry name" value="HAMP"/>
    <property type="match status" value="1"/>
</dbReference>
<evidence type="ECO:0000313" key="9">
    <source>
        <dbReference type="EMBL" id="AEK63111.1"/>
    </source>
</evidence>
<dbReference type="PROSITE" id="PS50887">
    <property type="entry name" value="GGDEF"/>
    <property type="match status" value="1"/>
</dbReference>
<protein>
    <submittedName>
        <fullName evidence="9">Sensory box/GGDEF family protein</fullName>
    </submittedName>
</protein>
<dbReference type="KEGG" id="cfu:CFU_3287"/>
<dbReference type="Pfam" id="PF02743">
    <property type="entry name" value="dCache_1"/>
    <property type="match status" value="1"/>
</dbReference>
<dbReference type="STRING" id="1005048.CFU_3287"/>
<dbReference type="GO" id="GO:0005886">
    <property type="term" value="C:plasma membrane"/>
    <property type="evidence" value="ECO:0007669"/>
    <property type="project" value="UniProtKB-SubCell"/>
</dbReference>
<dbReference type="InterPro" id="IPR033479">
    <property type="entry name" value="dCache_1"/>
</dbReference>
<dbReference type="Gene3D" id="3.30.450.20">
    <property type="entry name" value="PAS domain"/>
    <property type="match status" value="1"/>
</dbReference>
<dbReference type="CDD" id="cd18774">
    <property type="entry name" value="PDC2_HK_sensor"/>
    <property type="match status" value="1"/>
</dbReference>
<reference evidence="9 10" key="3">
    <citation type="journal article" date="2008" name="FEMS Microbiol. Ecol.">
        <title>Identification and characterization of genes underlying chitinolysis in Collimonas fungivorans Ter331.</title>
        <authorList>
            <person name="Fritsche K."/>
            <person name="de Boer W."/>
            <person name="Gerards S."/>
            <person name="van den Berg M."/>
            <person name="van Veen J.A."/>
            <person name="Leveau J.H."/>
        </authorList>
    </citation>
    <scope>NUCLEOTIDE SEQUENCE [LARGE SCALE GENOMIC DNA]</scope>
    <source>
        <strain evidence="9 10">Ter331</strain>
    </source>
</reference>
<dbReference type="Pfam" id="PF00990">
    <property type="entry name" value="GGDEF"/>
    <property type="match status" value="1"/>
</dbReference>
<evidence type="ECO:0000256" key="2">
    <source>
        <dbReference type="ARBA" id="ARBA00022475"/>
    </source>
</evidence>
<evidence type="ECO:0000256" key="6">
    <source>
        <dbReference type="SAM" id="Phobius"/>
    </source>
</evidence>
<dbReference type="AlphaFoldDB" id="G0AD06"/>
<feature type="transmembrane region" description="Helical" evidence="6">
    <location>
        <begin position="305"/>
        <end position="325"/>
    </location>
</feature>
<reference evidence="9 10" key="1">
    <citation type="journal article" date="2004" name="Environ. Microbiol.">
        <title>Phylogeny-function analysis of (meta)genomic libraries: screening for expression of ribosomal RNA genes by large-insert library fluorescent in situ hybridization (LIL-FISH).</title>
        <authorList>
            <person name="Leveau J.H."/>
            <person name="Gerards S."/>
            <person name="de Boer W."/>
            <person name="van Veen J.A."/>
        </authorList>
    </citation>
    <scope>NUCLEOTIDE SEQUENCE [LARGE SCALE GENOMIC DNA]</scope>
    <source>
        <strain evidence="9 10">Ter331</strain>
    </source>
</reference>
<dbReference type="EMBL" id="CP002745">
    <property type="protein sequence ID" value="AEK63111.1"/>
    <property type="molecule type" value="Genomic_DNA"/>
</dbReference>